<dbReference type="EMBL" id="SRLO01000416">
    <property type="protein sequence ID" value="TNN56989.1"/>
    <property type="molecule type" value="Genomic_DNA"/>
</dbReference>
<feature type="region of interest" description="Disordered" evidence="1">
    <location>
        <begin position="195"/>
        <end position="256"/>
    </location>
</feature>
<dbReference type="AlphaFoldDB" id="A0A4Z2GU87"/>
<evidence type="ECO:0000256" key="1">
    <source>
        <dbReference type="SAM" id="MobiDB-lite"/>
    </source>
</evidence>
<evidence type="ECO:0000313" key="3">
    <source>
        <dbReference type="Proteomes" id="UP000314294"/>
    </source>
</evidence>
<feature type="compositionally biased region" description="Basic and acidic residues" evidence="1">
    <location>
        <begin position="240"/>
        <end position="256"/>
    </location>
</feature>
<gene>
    <name evidence="2" type="ORF">EYF80_032800</name>
</gene>
<name>A0A4Z2GU87_9TELE</name>
<organism evidence="2 3">
    <name type="scientific">Liparis tanakae</name>
    <name type="common">Tanaka's snailfish</name>
    <dbReference type="NCBI Taxonomy" id="230148"/>
    <lineage>
        <taxon>Eukaryota</taxon>
        <taxon>Metazoa</taxon>
        <taxon>Chordata</taxon>
        <taxon>Craniata</taxon>
        <taxon>Vertebrata</taxon>
        <taxon>Euteleostomi</taxon>
        <taxon>Actinopterygii</taxon>
        <taxon>Neopterygii</taxon>
        <taxon>Teleostei</taxon>
        <taxon>Neoteleostei</taxon>
        <taxon>Acanthomorphata</taxon>
        <taxon>Eupercaria</taxon>
        <taxon>Perciformes</taxon>
        <taxon>Cottioidei</taxon>
        <taxon>Cottales</taxon>
        <taxon>Liparidae</taxon>
        <taxon>Liparis</taxon>
    </lineage>
</organism>
<accession>A0A4Z2GU87</accession>
<feature type="region of interest" description="Disordered" evidence="1">
    <location>
        <begin position="82"/>
        <end position="106"/>
    </location>
</feature>
<reference evidence="2 3" key="1">
    <citation type="submission" date="2019-03" db="EMBL/GenBank/DDBJ databases">
        <title>First draft genome of Liparis tanakae, snailfish: a comprehensive survey of snailfish specific genes.</title>
        <authorList>
            <person name="Kim W."/>
            <person name="Song I."/>
            <person name="Jeong J.-H."/>
            <person name="Kim D."/>
            <person name="Kim S."/>
            <person name="Ryu S."/>
            <person name="Song J.Y."/>
            <person name="Lee S.K."/>
        </authorList>
    </citation>
    <scope>NUCLEOTIDE SEQUENCE [LARGE SCALE GENOMIC DNA]</scope>
    <source>
        <tissue evidence="2">Muscle</tissue>
    </source>
</reference>
<dbReference type="Proteomes" id="UP000314294">
    <property type="component" value="Unassembled WGS sequence"/>
</dbReference>
<sequence length="494" mass="54302">MHFETSKTHEAAATASASNSVVILDFRDFHSYAMSLKPSSSERHRALLLNHRPLILTAFCDLKSSSEVTCVWPTGAVSIAEDPSTGVSAPRGPRGDATAPERPVSVRGSPQQELLCVVPPSDTNDLLLLEYFMELKETLIRSTRVLDVVPEVLGHKVVDERVQAAVEARQAQRGHVEAVAVVRHAVLQQRVVHHQHHVAGHEAHHKGHQHHGDQHHGPPPVLGRRAVPHAVPQDAQQQDVGHDDDHAGHEEHHQAHEDEVVVRQAHGRERVQGVLDDVDVVAGGDVGVLDPDGVVVQVQRRAGEPHERPDGHADADGHLVVLPLLRQRVSYHPVALHAEAGDEEDGAVHVAVEEAHHHFAQRLAVRPVVAVEVVRDLQRDPDDEEQVGQRQVGHVDGGRVLLLGPEEEHPDGHAVGRQPHGEHHDVDDGEEDGGEVTLQRVGRRLVHNYLHSVLCVFPESDAYALAFLENLRALKETLILSTVLSLRQRNVFFT</sequence>
<protein>
    <submittedName>
        <fullName evidence="2">Uncharacterized protein</fullName>
    </submittedName>
</protein>
<comment type="caution">
    <text evidence="2">The sequence shown here is derived from an EMBL/GenBank/DDBJ whole genome shotgun (WGS) entry which is preliminary data.</text>
</comment>
<evidence type="ECO:0000313" key="2">
    <source>
        <dbReference type="EMBL" id="TNN56989.1"/>
    </source>
</evidence>
<feature type="region of interest" description="Disordered" evidence="1">
    <location>
        <begin position="405"/>
        <end position="434"/>
    </location>
</feature>
<proteinExistence type="predicted"/>
<feature type="compositionally biased region" description="Basic residues" evidence="1">
    <location>
        <begin position="195"/>
        <end position="209"/>
    </location>
</feature>
<feature type="compositionally biased region" description="Basic and acidic residues" evidence="1">
    <location>
        <begin position="406"/>
        <end position="426"/>
    </location>
</feature>
<keyword evidence="3" id="KW-1185">Reference proteome</keyword>